<evidence type="ECO:0000313" key="1">
    <source>
        <dbReference type="EMBL" id="MFC3879078.1"/>
    </source>
</evidence>
<reference evidence="2" key="1">
    <citation type="journal article" date="2019" name="Int. J. Syst. Evol. Microbiol.">
        <title>The Global Catalogue of Microorganisms (GCM) 10K type strain sequencing project: providing services to taxonomists for standard genome sequencing and annotation.</title>
        <authorList>
            <consortium name="The Broad Institute Genomics Platform"/>
            <consortium name="The Broad Institute Genome Sequencing Center for Infectious Disease"/>
            <person name="Wu L."/>
            <person name="Ma J."/>
        </authorList>
    </citation>
    <scope>NUCLEOTIDE SEQUENCE [LARGE SCALE GENOMIC DNA]</scope>
    <source>
        <strain evidence="2">CCUG 60523</strain>
    </source>
</reference>
<comment type="caution">
    <text evidence="1">The sequence shown here is derived from an EMBL/GenBank/DDBJ whole genome shotgun (WGS) entry which is preliminary data.</text>
</comment>
<proteinExistence type="predicted"/>
<sequence>MEKDLAQQTLALVQKDLQLPTSKEDLDEEQAIDWLSKAIRQLLNQDFERFLQICYRIDLSEAKLKKILHESEPDELAMDLANAIWERQKQKIEIRRRYS</sequence>
<gene>
    <name evidence="1" type="ORF">ACFOSV_02770</name>
</gene>
<organism evidence="1 2">
    <name type="scientific">Algoriphagus namhaensis</name>
    <dbReference type="NCBI Taxonomy" id="915353"/>
    <lineage>
        <taxon>Bacteria</taxon>
        <taxon>Pseudomonadati</taxon>
        <taxon>Bacteroidota</taxon>
        <taxon>Cytophagia</taxon>
        <taxon>Cytophagales</taxon>
        <taxon>Cyclobacteriaceae</taxon>
        <taxon>Algoriphagus</taxon>
    </lineage>
</organism>
<dbReference type="RefSeq" id="WP_377903161.1">
    <property type="nucleotide sequence ID" value="NZ_JBHRZS010000003.1"/>
</dbReference>
<evidence type="ECO:0000313" key="2">
    <source>
        <dbReference type="Proteomes" id="UP001595805"/>
    </source>
</evidence>
<protein>
    <submittedName>
        <fullName evidence="1">Uncharacterized protein</fullName>
    </submittedName>
</protein>
<dbReference type="EMBL" id="JBHRZS010000003">
    <property type="protein sequence ID" value="MFC3879078.1"/>
    <property type="molecule type" value="Genomic_DNA"/>
</dbReference>
<keyword evidence="2" id="KW-1185">Reference proteome</keyword>
<accession>A0ABV8AME4</accession>
<dbReference type="Proteomes" id="UP001595805">
    <property type="component" value="Unassembled WGS sequence"/>
</dbReference>
<name>A0ABV8AME4_9BACT</name>